<evidence type="ECO:0000256" key="4">
    <source>
        <dbReference type="ARBA" id="ARBA00005524"/>
    </source>
</evidence>
<comment type="caution">
    <text evidence="9">The sequence shown here is derived from an EMBL/GenBank/DDBJ whole genome shotgun (WGS) entry which is preliminary data.</text>
</comment>
<organism evidence="9 10">
    <name type="scientific">Peribacillus simplex</name>
    <dbReference type="NCBI Taxonomy" id="1478"/>
    <lineage>
        <taxon>Bacteria</taxon>
        <taxon>Bacillati</taxon>
        <taxon>Bacillota</taxon>
        <taxon>Bacilli</taxon>
        <taxon>Bacillales</taxon>
        <taxon>Bacillaceae</taxon>
        <taxon>Peribacillus</taxon>
    </lineage>
</organism>
<dbReference type="CDD" id="cd16011">
    <property type="entry name" value="iPGM_like"/>
    <property type="match status" value="1"/>
</dbReference>
<dbReference type="PANTHER" id="PTHR31209:SF0">
    <property type="entry name" value="METALLOENZYME DOMAIN-CONTAINING PROTEIN"/>
    <property type="match status" value="1"/>
</dbReference>
<dbReference type="EMBL" id="LNNH01000028">
    <property type="protein sequence ID" value="KWW17320.1"/>
    <property type="molecule type" value="Genomic_DNA"/>
</dbReference>
<dbReference type="Pfam" id="PF10143">
    <property type="entry name" value="PhosphMutase"/>
    <property type="match status" value="1"/>
</dbReference>
<dbReference type="InterPro" id="IPR006124">
    <property type="entry name" value="Metalloenzyme"/>
</dbReference>
<evidence type="ECO:0000313" key="10">
    <source>
        <dbReference type="Proteomes" id="UP000064189"/>
    </source>
</evidence>
<dbReference type="Pfam" id="PF01676">
    <property type="entry name" value="Metalloenzyme"/>
    <property type="match status" value="1"/>
</dbReference>
<comment type="catalytic activity">
    <reaction evidence="1">
        <text>(2R)-2-phosphoglycerate = (2R)-3-phosphoglycerate</text>
        <dbReference type="Rhea" id="RHEA:15901"/>
        <dbReference type="ChEBI" id="CHEBI:58272"/>
        <dbReference type="ChEBI" id="CHEBI:58289"/>
        <dbReference type="EC" id="5.4.2.12"/>
    </reaction>
</comment>
<dbReference type="AlphaFoldDB" id="A0A109MWH1"/>
<evidence type="ECO:0000313" key="9">
    <source>
        <dbReference type="EMBL" id="KWW17320.1"/>
    </source>
</evidence>
<dbReference type="GO" id="GO:0004619">
    <property type="term" value="F:phosphoglycerate mutase activity"/>
    <property type="evidence" value="ECO:0007669"/>
    <property type="project" value="UniProtKB-EC"/>
</dbReference>
<dbReference type="InterPro" id="IPR023665">
    <property type="entry name" value="ApgAM_prokaryotes"/>
</dbReference>
<evidence type="ECO:0000256" key="7">
    <source>
        <dbReference type="SAM" id="MobiDB-lite"/>
    </source>
</evidence>
<evidence type="ECO:0000259" key="8">
    <source>
        <dbReference type="Pfam" id="PF01676"/>
    </source>
</evidence>
<dbReference type="InterPro" id="IPR004456">
    <property type="entry name" value="Pglycerate_mutase_ApgM"/>
</dbReference>
<dbReference type="RefSeq" id="WP_061142867.1">
    <property type="nucleotide sequence ID" value="NZ_LNNH01000028.1"/>
</dbReference>
<feature type="compositionally biased region" description="Basic and acidic residues" evidence="7">
    <location>
        <begin position="161"/>
        <end position="177"/>
    </location>
</feature>
<comment type="pathway">
    <text evidence="3">Carbohydrate degradation.</text>
</comment>
<accession>A0A109MWH1</accession>
<evidence type="ECO:0000256" key="5">
    <source>
        <dbReference type="ARBA" id="ARBA00023152"/>
    </source>
</evidence>
<feature type="domain" description="Metalloenzyme" evidence="8">
    <location>
        <begin position="5"/>
        <end position="392"/>
    </location>
</feature>
<comment type="similarity">
    <text evidence="4">Belongs to the BPG-independent phosphoglycerate mutase family. A-PGAM subfamily.</text>
</comment>
<dbReference type="NCBIfam" id="NF003104">
    <property type="entry name" value="PRK04024.1"/>
    <property type="match status" value="1"/>
</dbReference>
<dbReference type="GO" id="GO:0006096">
    <property type="term" value="P:glycolytic process"/>
    <property type="evidence" value="ECO:0007669"/>
    <property type="project" value="UniProtKB-KW"/>
</dbReference>
<dbReference type="HAMAP" id="MF_01402_A">
    <property type="entry name" value="ApgM_A"/>
    <property type="match status" value="1"/>
</dbReference>
<feature type="region of interest" description="Disordered" evidence="7">
    <location>
        <begin position="161"/>
        <end position="182"/>
    </location>
</feature>
<dbReference type="PIRSF" id="PIRSF006392">
    <property type="entry name" value="IPGAM_arch"/>
    <property type="match status" value="1"/>
</dbReference>
<keyword evidence="5" id="KW-0324">Glycolysis</keyword>
<comment type="function">
    <text evidence="2">Catalyzes the interconversion of 2-phosphoglycerate and 3-phosphoglycerate.</text>
</comment>
<sequence>MLKRKVIMAIADGLGDRPHPLLEYKTPLEYAQTPNLDRLASEGITGMMNPISSGIPVGTDMGHLILFGYQPHHYPGRGPIEAIGIGMQVEPGDIVFRCNFATVDENGIVVDRRAGRIREKTDEIAEAINGIEIEDGIEVFFKPATEHRAVLILRGNGLSDKISDSDPKAPHDGKPYHQVEPMDASKEAARTATILNMLLKKSHAILSSHPINMKRNAEGKLPANFILTRGAGKMVKLEPIVQQLKVKGSCIAGESTVLGVAQLAGFKPITDSSMTGNIDTNVELKARLALEEIAKQDMVYVHIKAPDVKGHDNEPFEKAKAIELFDQMVGLIVQDLPENVYLALAADHSTPCEVGEHTGEPVPILIHGPGIRRDRIMQYSELDCAHGGLGHLTGNEFIRTLHGLIGVVKKQGN</sequence>
<evidence type="ECO:0000256" key="1">
    <source>
        <dbReference type="ARBA" id="ARBA00000370"/>
    </source>
</evidence>
<evidence type="ECO:0000256" key="6">
    <source>
        <dbReference type="ARBA" id="ARBA00023235"/>
    </source>
</evidence>
<proteinExistence type="inferred from homology"/>
<dbReference type="Proteomes" id="UP000064189">
    <property type="component" value="Unassembled WGS sequence"/>
</dbReference>
<name>A0A109MWH1_9BACI</name>
<dbReference type="NCBIfam" id="TIGR00306">
    <property type="entry name" value="apgM"/>
    <property type="match status" value="1"/>
</dbReference>
<dbReference type="PANTHER" id="PTHR31209">
    <property type="entry name" value="COFACTOR-INDEPENDENT PHOSPHOGLYCERATE MUTASE"/>
    <property type="match status" value="1"/>
</dbReference>
<dbReference type="Gene3D" id="3.40.720.10">
    <property type="entry name" value="Alkaline Phosphatase, subunit A"/>
    <property type="match status" value="2"/>
</dbReference>
<dbReference type="SUPFAM" id="SSF53649">
    <property type="entry name" value="Alkaline phosphatase-like"/>
    <property type="match status" value="1"/>
</dbReference>
<protein>
    <submittedName>
        <fullName evidence="9">Phosphoglycerate mutase</fullName>
    </submittedName>
</protein>
<keyword evidence="10" id="KW-1185">Reference proteome</keyword>
<gene>
    <name evidence="9" type="ORF">AS888_22200</name>
</gene>
<evidence type="ECO:0000256" key="2">
    <source>
        <dbReference type="ARBA" id="ARBA00002315"/>
    </source>
</evidence>
<reference evidence="9 10" key="1">
    <citation type="submission" date="2015-11" db="EMBL/GenBank/DDBJ databases">
        <title>Genome Sequence of Bacillus simplex strain VanAntwerpen2.</title>
        <authorList>
            <person name="Couger M.B."/>
        </authorList>
    </citation>
    <scope>NUCLEOTIDE SEQUENCE [LARGE SCALE GENOMIC DNA]</scope>
    <source>
        <strain evidence="9 10">VanAntwerpen02</strain>
    </source>
</reference>
<keyword evidence="6" id="KW-0413">Isomerase</keyword>
<dbReference type="GO" id="GO:0046872">
    <property type="term" value="F:metal ion binding"/>
    <property type="evidence" value="ECO:0007669"/>
    <property type="project" value="InterPro"/>
</dbReference>
<evidence type="ECO:0000256" key="3">
    <source>
        <dbReference type="ARBA" id="ARBA00004921"/>
    </source>
</evidence>
<dbReference type="InterPro" id="IPR017850">
    <property type="entry name" value="Alkaline_phosphatase_core_sf"/>
</dbReference>